<dbReference type="InterPro" id="IPR036714">
    <property type="entry name" value="SDH_sf"/>
</dbReference>
<comment type="caution">
    <text evidence="5">The sequence shown here is derived from an EMBL/GenBank/DDBJ whole genome shotgun (WGS) entry which is preliminary data.</text>
</comment>
<dbReference type="GO" id="GO:0005759">
    <property type="term" value="C:mitochondrial matrix"/>
    <property type="evidence" value="ECO:0007669"/>
    <property type="project" value="UniProtKB-SubCell"/>
</dbReference>
<organism evidence="5 6">
    <name type="scientific">Armadillidium nasatum</name>
    <dbReference type="NCBI Taxonomy" id="96803"/>
    <lineage>
        <taxon>Eukaryota</taxon>
        <taxon>Metazoa</taxon>
        <taxon>Ecdysozoa</taxon>
        <taxon>Arthropoda</taxon>
        <taxon>Crustacea</taxon>
        <taxon>Multicrustacea</taxon>
        <taxon>Malacostraca</taxon>
        <taxon>Eumalacostraca</taxon>
        <taxon>Peracarida</taxon>
        <taxon>Isopoda</taxon>
        <taxon>Oniscidea</taxon>
        <taxon>Crinocheta</taxon>
        <taxon>Armadillidiidae</taxon>
        <taxon>Armadillidium</taxon>
    </lineage>
</organism>
<evidence type="ECO:0000313" key="5">
    <source>
        <dbReference type="EMBL" id="KAB7499584.1"/>
    </source>
</evidence>
<dbReference type="GO" id="GO:0034553">
    <property type="term" value="P:mitochondrial respiratory chain complex II assembly"/>
    <property type="evidence" value="ECO:0007669"/>
    <property type="project" value="TreeGrafter"/>
</dbReference>
<dbReference type="Gene3D" id="1.10.150.250">
    <property type="entry name" value="Flavinator of succinate dehydrogenase"/>
    <property type="match status" value="1"/>
</dbReference>
<dbReference type="InterPro" id="IPR005631">
    <property type="entry name" value="SDH"/>
</dbReference>
<keyword evidence="2 4" id="KW-0496">Mitochondrion</keyword>
<comment type="function">
    <text evidence="4">Plays an essential role in the assembly of succinate dehydrogenase (SDH), an enzyme complex (also referred to as respiratory complex II) that is a component of both the tricarboxylic acid (TCA) cycle and the mitochondrial electron transport chain, and which couples the oxidation of succinate to fumarate with the reduction of ubiquinone (coenzyme Q) to ubiquinol. Required for flavinylation (covalent attachment of FAD) of the flavoprotein subunit of the SDH catalytic dimer.</text>
</comment>
<protein>
    <recommendedName>
        <fullName evidence="4">Succinate dehydrogenase assembly factor 2, mitochondrial</fullName>
        <shortName evidence="4">SDH assembly factor 2</shortName>
        <shortName evidence="4">SDHAF2</shortName>
    </recommendedName>
</protein>
<dbReference type="PANTHER" id="PTHR12469">
    <property type="entry name" value="PROTEIN EMI5 HOMOLOG, MITOCHONDRIAL"/>
    <property type="match status" value="1"/>
</dbReference>
<dbReference type="AlphaFoldDB" id="A0A5N5SZE0"/>
<reference evidence="5 6" key="1">
    <citation type="journal article" date="2019" name="PLoS Biol.">
        <title>Sex chromosomes control vertical transmission of feminizing Wolbachia symbionts in an isopod.</title>
        <authorList>
            <person name="Becking T."/>
            <person name="Chebbi M.A."/>
            <person name="Giraud I."/>
            <person name="Moumen B."/>
            <person name="Laverre T."/>
            <person name="Caubet Y."/>
            <person name="Peccoud J."/>
            <person name="Gilbert C."/>
            <person name="Cordaux R."/>
        </authorList>
    </citation>
    <scope>NUCLEOTIDE SEQUENCE [LARGE SCALE GENOMIC DNA]</scope>
    <source>
        <strain evidence="5">ANa2</strain>
        <tissue evidence="5">Whole body excluding digestive tract and cuticle</tissue>
    </source>
</reference>
<dbReference type="Pfam" id="PF03937">
    <property type="entry name" value="Sdh5"/>
    <property type="match status" value="1"/>
</dbReference>
<keyword evidence="3 4" id="KW-0143">Chaperone</keyword>
<evidence type="ECO:0000256" key="1">
    <source>
        <dbReference type="ARBA" id="ARBA00004305"/>
    </source>
</evidence>
<dbReference type="GO" id="GO:0006121">
    <property type="term" value="P:mitochondrial electron transport, succinate to ubiquinone"/>
    <property type="evidence" value="ECO:0007669"/>
    <property type="project" value="UniProtKB-UniRule"/>
</dbReference>
<sequence length="158" mass="18585">MNSATFYCKTITFGLRSRRRASLSMLSTFMKDRSQFFSSDGFSVKDHPEPIIPPYEEKIGEPIHLKRARLLYQSRKRGMLENGLILSSFAAKYLKEMSESELSLYDRLINLPSNDWEIYYWATGVKPTPVEFENTVMDKLKEFVRNENRENRTRQPDL</sequence>
<comment type="similarity">
    <text evidence="4">Belongs to the SDHAF2 family.</text>
</comment>
<evidence type="ECO:0000256" key="2">
    <source>
        <dbReference type="ARBA" id="ARBA00023128"/>
    </source>
</evidence>
<comment type="subunit">
    <text evidence="4">Interacts with the flavoprotein subunit within the SDH catalytic dimer.</text>
</comment>
<gene>
    <name evidence="5" type="ORF">Anas_09239</name>
</gene>
<dbReference type="InterPro" id="IPR028882">
    <property type="entry name" value="SDHAF2"/>
</dbReference>
<keyword evidence="6" id="KW-1185">Reference proteome</keyword>
<dbReference type="Proteomes" id="UP000326759">
    <property type="component" value="Unassembled WGS sequence"/>
</dbReference>
<name>A0A5N5SZE0_9CRUS</name>
<dbReference type="PANTHER" id="PTHR12469:SF2">
    <property type="entry name" value="SUCCINATE DEHYDROGENASE ASSEMBLY FACTOR 2, MITOCHONDRIAL"/>
    <property type="match status" value="1"/>
</dbReference>
<dbReference type="SUPFAM" id="SSF109910">
    <property type="entry name" value="YgfY-like"/>
    <property type="match status" value="1"/>
</dbReference>
<accession>A0A5N5SZE0</accession>
<comment type="subcellular location">
    <subcellularLocation>
        <location evidence="1 4">Mitochondrion matrix</location>
    </subcellularLocation>
</comment>
<proteinExistence type="inferred from homology"/>
<dbReference type="OrthoDB" id="284292at2759"/>
<dbReference type="HAMAP" id="MF_03057">
    <property type="entry name" value="SDHAF2"/>
    <property type="match status" value="1"/>
</dbReference>
<evidence type="ECO:0000256" key="4">
    <source>
        <dbReference type="HAMAP-Rule" id="MF_03057"/>
    </source>
</evidence>
<dbReference type="GO" id="GO:0006099">
    <property type="term" value="P:tricarboxylic acid cycle"/>
    <property type="evidence" value="ECO:0007669"/>
    <property type="project" value="TreeGrafter"/>
</dbReference>
<dbReference type="EMBL" id="SEYY01017815">
    <property type="protein sequence ID" value="KAB7499584.1"/>
    <property type="molecule type" value="Genomic_DNA"/>
</dbReference>
<dbReference type="FunFam" id="1.10.150.250:FF:000002">
    <property type="entry name" value="Succinate dehydrogenase assembly factor 2, mitochondrial"/>
    <property type="match status" value="1"/>
</dbReference>
<evidence type="ECO:0000313" key="6">
    <source>
        <dbReference type="Proteomes" id="UP000326759"/>
    </source>
</evidence>
<evidence type="ECO:0000256" key="3">
    <source>
        <dbReference type="ARBA" id="ARBA00023186"/>
    </source>
</evidence>